<evidence type="ECO:0000313" key="5">
    <source>
        <dbReference type="EMBL" id="SED58028.1"/>
    </source>
</evidence>
<feature type="domain" description="EF-hand" evidence="4">
    <location>
        <begin position="23"/>
        <end position="58"/>
    </location>
</feature>
<evidence type="ECO:0000256" key="3">
    <source>
        <dbReference type="SAM" id="MobiDB-lite"/>
    </source>
</evidence>
<dbReference type="NCBIfam" id="NF041410">
    <property type="entry name" value="XopAW"/>
    <property type="match status" value="1"/>
</dbReference>
<evidence type="ECO:0000259" key="4">
    <source>
        <dbReference type="PROSITE" id="PS50222"/>
    </source>
</evidence>
<feature type="compositionally biased region" description="Pro residues" evidence="3">
    <location>
        <begin position="88"/>
        <end position="99"/>
    </location>
</feature>
<feature type="region of interest" description="Disordered" evidence="3">
    <location>
        <begin position="1"/>
        <end position="210"/>
    </location>
</feature>
<keyword evidence="6" id="KW-1185">Reference proteome</keyword>
<dbReference type="RefSeq" id="WP_053189651.1">
    <property type="nucleotide sequence ID" value="NZ_FNTT01000002.1"/>
</dbReference>
<reference evidence="5 6" key="1">
    <citation type="submission" date="2016-10" db="EMBL/GenBank/DDBJ databases">
        <authorList>
            <person name="Varghese N."/>
            <person name="Submissions S."/>
        </authorList>
    </citation>
    <scope>NUCLEOTIDE SEQUENCE [LARGE SCALE GENOMIC DNA]</scope>
    <source>
        <strain evidence="5 6">BS3780</strain>
    </source>
</reference>
<dbReference type="Pfam" id="PF13202">
    <property type="entry name" value="EF-hand_5"/>
    <property type="match status" value="1"/>
</dbReference>
<feature type="domain" description="EF-hand" evidence="4">
    <location>
        <begin position="102"/>
        <end position="137"/>
    </location>
</feature>
<dbReference type="InterPro" id="IPR011992">
    <property type="entry name" value="EF-hand-dom_pair"/>
</dbReference>
<sequence length="245" mass="25212">MIGSVSSYSTYTSTSSTTTSSARSQQFQKELLSKLDSDGDGSVNQEELSSALSQKSDDGILVSLSDNFSDLDSDDSGDLSSEEMAAMAPPPPPPPPPRDQAPNTELADALLSALDADGDGVVSSDELSNGLASTGSDADSQQVFSALDKNEDGTVSLDELAASLAPPPPPQQASSEELFSQLDADGDATVTASELSSALQASDSSATNTDQANVSEALNRMIANLSRQYSLDNVATVGKHLNVAT</sequence>
<accession>A0ABY0YHL9</accession>
<dbReference type="Pfam" id="PF13499">
    <property type="entry name" value="EF-hand_7"/>
    <property type="match status" value="1"/>
</dbReference>
<dbReference type="Proteomes" id="UP000183915">
    <property type="component" value="Unassembled WGS sequence"/>
</dbReference>
<keyword evidence="1" id="KW-0479">Metal-binding</keyword>
<name>A0ABY0YHL9_9PSED</name>
<proteinExistence type="predicted"/>
<evidence type="ECO:0000256" key="1">
    <source>
        <dbReference type="ARBA" id="ARBA00022723"/>
    </source>
</evidence>
<comment type="caution">
    <text evidence="5">The sequence shown here is derived from an EMBL/GenBank/DDBJ whole genome shotgun (WGS) entry which is preliminary data.</text>
</comment>
<dbReference type="SUPFAM" id="SSF47473">
    <property type="entry name" value="EF-hand"/>
    <property type="match status" value="2"/>
</dbReference>
<dbReference type="EMBL" id="FNTT01000002">
    <property type="protein sequence ID" value="SED58028.1"/>
    <property type="molecule type" value="Genomic_DNA"/>
</dbReference>
<dbReference type="PANTHER" id="PTHR10827:SF98">
    <property type="entry name" value="45 KDA CALCIUM-BINDING PROTEIN"/>
    <property type="match status" value="1"/>
</dbReference>
<keyword evidence="2" id="KW-0677">Repeat</keyword>
<feature type="compositionally biased region" description="Polar residues" evidence="3">
    <location>
        <begin position="125"/>
        <end position="144"/>
    </location>
</feature>
<dbReference type="Gene3D" id="1.10.238.10">
    <property type="entry name" value="EF-hand"/>
    <property type="match status" value="2"/>
</dbReference>
<dbReference type="SMART" id="SM00054">
    <property type="entry name" value="EFh"/>
    <property type="match status" value="5"/>
</dbReference>
<evidence type="ECO:0000256" key="2">
    <source>
        <dbReference type="ARBA" id="ARBA00022737"/>
    </source>
</evidence>
<feature type="compositionally biased region" description="Polar residues" evidence="3">
    <location>
        <begin position="42"/>
        <end position="54"/>
    </location>
</feature>
<feature type="domain" description="EF-hand" evidence="4">
    <location>
        <begin position="170"/>
        <end position="205"/>
    </location>
</feature>
<feature type="compositionally biased region" description="Low complexity" evidence="3">
    <location>
        <begin position="1"/>
        <end position="21"/>
    </location>
</feature>
<protein>
    <submittedName>
        <fullName evidence="5">Ca2+-binding protein, EF-hand superfamily</fullName>
    </submittedName>
</protein>
<dbReference type="InterPro" id="IPR002048">
    <property type="entry name" value="EF_hand_dom"/>
</dbReference>
<evidence type="ECO:0000313" key="6">
    <source>
        <dbReference type="Proteomes" id="UP000183915"/>
    </source>
</evidence>
<organism evidence="5 6">
    <name type="scientific">Pseudomonas kilonensis</name>
    <dbReference type="NCBI Taxonomy" id="132476"/>
    <lineage>
        <taxon>Bacteria</taxon>
        <taxon>Pseudomonadati</taxon>
        <taxon>Pseudomonadota</taxon>
        <taxon>Gammaproteobacteria</taxon>
        <taxon>Pseudomonadales</taxon>
        <taxon>Pseudomonadaceae</taxon>
        <taxon>Pseudomonas</taxon>
    </lineage>
</organism>
<feature type="compositionally biased region" description="Low complexity" evidence="3">
    <location>
        <begin position="106"/>
        <end position="115"/>
    </location>
</feature>
<gene>
    <name evidence="5" type="ORF">SAMN04490188_0816</name>
</gene>
<dbReference type="PROSITE" id="PS00018">
    <property type="entry name" value="EF_HAND_1"/>
    <property type="match status" value="3"/>
</dbReference>
<dbReference type="PANTHER" id="PTHR10827">
    <property type="entry name" value="RETICULOCALBIN"/>
    <property type="match status" value="1"/>
</dbReference>
<dbReference type="InterPro" id="IPR018247">
    <property type="entry name" value="EF_Hand_1_Ca_BS"/>
</dbReference>
<dbReference type="PROSITE" id="PS50222">
    <property type="entry name" value="EF_HAND_2"/>
    <property type="match status" value="3"/>
</dbReference>
<feature type="compositionally biased region" description="Acidic residues" evidence="3">
    <location>
        <begin position="69"/>
        <end position="81"/>
    </location>
</feature>
<dbReference type="CDD" id="cd00051">
    <property type="entry name" value="EFh"/>
    <property type="match status" value="1"/>
</dbReference>
<feature type="compositionally biased region" description="Low complexity" evidence="3">
    <location>
        <begin position="192"/>
        <end position="206"/>
    </location>
</feature>